<name>A0A2H1YES4_9FLAO</name>
<dbReference type="Proteomes" id="UP000234211">
    <property type="component" value="Unassembled WGS sequence"/>
</dbReference>
<dbReference type="Gene3D" id="1.10.10.60">
    <property type="entry name" value="Homeodomain-like"/>
    <property type="match status" value="2"/>
</dbReference>
<dbReference type="GO" id="GO:0003700">
    <property type="term" value="F:DNA-binding transcription factor activity"/>
    <property type="evidence" value="ECO:0007669"/>
    <property type="project" value="InterPro"/>
</dbReference>
<dbReference type="PANTHER" id="PTHR43280">
    <property type="entry name" value="ARAC-FAMILY TRANSCRIPTIONAL REGULATOR"/>
    <property type="match status" value="1"/>
</dbReference>
<dbReference type="EMBL" id="OENF01000010">
    <property type="protein sequence ID" value="SOS73996.1"/>
    <property type="molecule type" value="Genomic_DNA"/>
</dbReference>
<dbReference type="PROSITE" id="PS01124">
    <property type="entry name" value="HTH_ARAC_FAMILY_2"/>
    <property type="match status" value="1"/>
</dbReference>
<dbReference type="RefSeq" id="WP_101916517.1">
    <property type="nucleotide sequence ID" value="NZ_JAJGWW010000008.1"/>
</dbReference>
<evidence type="ECO:0000256" key="1">
    <source>
        <dbReference type="ARBA" id="ARBA00023015"/>
    </source>
</evidence>
<evidence type="ECO:0000313" key="5">
    <source>
        <dbReference type="EMBL" id="SOS73996.1"/>
    </source>
</evidence>
<gene>
    <name evidence="5" type="ORF">TNO020_180025</name>
</gene>
<keyword evidence="3" id="KW-0804">Transcription</keyword>
<organism evidence="5 6">
    <name type="scientific">Tenacibaculum piscium</name>
    <dbReference type="NCBI Taxonomy" id="1458515"/>
    <lineage>
        <taxon>Bacteria</taxon>
        <taxon>Pseudomonadati</taxon>
        <taxon>Bacteroidota</taxon>
        <taxon>Flavobacteriia</taxon>
        <taxon>Flavobacteriales</taxon>
        <taxon>Flavobacteriaceae</taxon>
        <taxon>Tenacibaculum</taxon>
    </lineage>
</organism>
<evidence type="ECO:0000313" key="6">
    <source>
        <dbReference type="Proteomes" id="UP000234211"/>
    </source>
</evidence>
<dbReference type="Pfam" id="PF06719">
    <property type="entry name" value="AraC_N"/>
    <property type="match status" value="1"/>
</dbReference>
<sequence>MIPIINEHIKARKLTTLIENRTKYASEYAELTIFETFETTKNIFFNFDTTVIASMITGKKIMHFDKTKPFSFVPGESLVIPKANSMNIDFPEASLTNPTSCLGLIIDQHKINEVVYDFNEKTVIERENNNWDFKKKSSHLNNNEDINLLISRLTNTYIKNSKSKDALLNLMIPELIIRLLQSKARKIILNDVNYSFCDTRIGYAVKYIKENITKNDLSLAIIAEKACMSKSHFFKKFKNTLGITPIDYINYEKIKFAKQLLKNNPDQNIADIAYKTGFNNVTYFNRLFKRNECVTPQQFKVSLKNIISYSN</sequence>
<protein>
    <submittedName>
        <fullName evidence="5">AraC family transcriptional regulator</fullName>
    </submittedName>
</protein>
<dbReference type="PANTHER" id="PTHR43280:SF2">
    <property type="entry name" value="HTH-TYPE TRANSCRIPTIONAL REGULATOR EXSA"/>
    <property type="match status" value="1"/>
</dbReference>
<dbReference type="GO" id="GO:0043565">
    <property type="term" value="F:sequence-specific DNA binding"/>
    <property type="evidence" value="ECO:0007669"/>
    <property type="project" value="InterPro"/>
</dbReference>
<keyword evidence="2" id="KW-0238">DNA-binding</keyword>
<keyword evidence="6" id="KW-1185">Reference proteome</keyword>
<evidence type="ECO:0000256" key="2">
    <source>
        <dbReference type="ARBA" id="ARBA00023125"/>
    </source>
</evidence>
<dbReference type="InterPro" id="IPR009057">
    <property type="entry name" value="Homeodomain-like_sf"/>
</dbReference>
<dbReference type="AlphaFoldDB" id="A0A2H1YES4"/>
<keyword evidence="1" id="KW-0805">Transcription regulation</keyword>
<reference evidence="6" key="1">
    <citation type="submission" date="2017-11" db="EMBL/GenBank/DDBJ databases">
        <authorList>
            <person name="Duchaud E."/>
        </authorList>
    </citation>
    <scope>NUCLEOTIDE SEQUENCE [LARGE SCALE GENOMIC DNA]</scope>
    <source>
        <strain evidence="6">Tenacibaculum sp. TNO020</strain>
    </source>
</reference>
<dbReference type="SMART" id="SM00342">
    <property type="entry name" value="HTH_ARAC"/>
    <property type="match status" value="1"/>
</dbReference>
<evidence type="ECO:0000256" key="3">
    <source>
        <dbReference type="ARBA" id="ARBA00023163"/>
    </source>
</evidence>
<dbReference type="Pfam" id="PF12833">
    <property type="entry name" value="HTH_18"/>
    <property type="match status" value="1"/>
</dbReference>
<dbReference type="InterPro" id="IPR009594">
    <property type="entry name" value="Tscrpt_reg_HTH_AraC_N"/>
</dbReference>
<evidence type="ECO:0000259" key="4">
    <source>
        <dbReference type="PROSITE" id="PS01124"/>
    </source>
</evidence>
<dbReference type="SUPFAM" id="SSF46689">
    <property type="entry name" value="Homeodomain-like"/>
    <property type="match status" value="2"/>
</dbReference>
<dbReference type="OrthoDB" id="9779074at2"/>
<dbReference type="InterPro" id="IPR018060">
    <property type="entry name" value="HTH_AraC"/>
</dbReference>
<feature type="domain" description="HTH araC/xylS-type" evidence="4">
    <location>
        <begin position="202"/>
        <end position="302"/>
    </location>
</feature>
<accession>A0A2H1YES4</accession>
<proteinExistence type="predicted"/>